<evidence type="ECO:0000256" key="3">
    <source>
        <dbReference type="ARBA" id="ARBA00023002"/>
    </source>
</evidence>
<keyword evidence="2" id="KW-0521">NADP</keyword>
<dbReference type="HOGENOM" id="CLU_010194_44_9_1"/>
<keyword evidence="5" id="KW-1185">Reference proteome</keyword>
<dbReference type="Gene3D" id="3.40.50.720">
    <property type="entry name" value="NAD(P)-binding Rossmann-like Domain"/>
    <property type="match status" value="1"/>
</dbReference>
<evidence type="ECO:0000313" key="4">
    <source>
        <dbReference type="EMBL" id="EHK96573.1"/>
    </source>
</evidence>
<keyword evidence="3" id="KW-0560">Oxidoreductase</keyword>
<reference evidence="4 5" key="1">
    <citation type="journal article" date="2012" name="Eukaryot. Cell">
        <title>Genome sequence of the fungus Glarea lozoyensis: the first genome sequence of a species from the Helotiaceae family.</title>
        <authorList>
            <person name="Youssar L."/>
            <person name="Gruening B.A."/>
            <person name="Erxleben A."/>
            <person name="Guenther S."/>
            <person name="Huettel W."/>
        </authorList>
    </citation>
    <scope>NUCLEOTIDE SEQUENCE [LARGE SCALE GENOMIC DNA]</scope>
    <source>
        <strain evidence="5">ATCC 74030 / MF5533</strain>
    </source>
</reference>
<dbReference type="GO" id="GO:0016491">
    <property type="term" value="F:oxidoreductase activity"/>
    <property type="evidence" value="ECO:0007669"/>
    <property type="project" value="UniProtKB-KW"/>
</dbReference>
<accession>H0EY11</accession>
<name>H0EY11_GLAL7</name>
<dbReference type="OrthoDB" id="191139at2759"/>
<dbReference type="AlphaFoldDB" id="H0EY11"/>
<protein>
    <submittedName>
        <fullName evidence="4">Putative Uncharacterized oxidoreductase</fullName>
    </submittedName>
</protein>
<dbReference type="Proteomes" id="UP000005446">
    <property type="component" value="Unassembled WGS sequence"/>
</dbReference>
<dbReference type="Pfam" id="PF00106">
    <property type="entry name" value="adh_short"/>
    <property type="match status" value="1"/>
</dbReference>
<dbReference type="EMBL" id="AGUE01000237">
    <property type="protein sequence ID" value="EHK96573.1"/>
    <property type="molecule type" value="Genomic_DNA"/>
</dbReference>
<evidence type="ECO:0000256" key="2">
    <source>
        <dbReference type="ARBA" id="ARBA00022857"/>
    </source>
</evidence>
<dbReference type="InterPro" id="IPR002347">
    <property type="entry name" value="SDR_fam"/>
</dbReference>
<evidence type="ECO:0000256" key="1">
    <source>
        <dbReference type="ARBA" id="ARBA00006484"/>
    </source>
</evidence>
<dbReference type="FunCoup" id="H0EY11">
    <property type="interactions" value="137"/>
</dbReference>
<evidence type="ECO:0000313" key="5">
    <source>
        <dbReference type="Proteomes" id="UP000005446"/>
    </source>
</evidence>
<organism evidence="4 5">
    <name type="scientific">Glarea lozoyensis (strain ATCC 74030 / MF5533)</name>
    <dbReference type="NCBI Taxonomy" id="1104152"/>
    <lineage>
        <taxon>Eukaryota</taxon>
        <taxon>Fungi</taxon>
        <taxon>Dikarya</taxon>
        <taxon>Ascomycota</taxon>
        <taxon>Pezizomycotina</taxon>
        <taxon>Leotiomycetes</taxon>
        <taxon>Helotiales</taxon>
        <taxon>Helotiaceae</taxon>
        <taxon>Glarea</taxon>
    </lineage>
</organism>
<dbReference type="PANTHER" id="PTHR24320">
    <property type="entry name" value="RETINOL DEHYDROGENASE"/>
    <property type="match status" value="1"/>
</dbReference>
<comment type="similarity">
    <text evidence="1">Belongs to the short-chain dehydrogenases/reductases (SDR) family.</text>
</comment>
<dbReference type="PANTHER" id="PTHR24320:SF282">
    <property type="entry name" value="WW DOMAIN-CONTAINING OXIDOREDUCTASE"/>
    <property type="match status" value="1"/>
</dbReference>
<dbReference type="InParanoid" id="H0EY11"/>
<dbReference type="InterPro" id="IPR036291">
    <property type="entry name" value="NAD(P)-bd_dom_sf"/>
</dbReference>
<proteinExistence type="inferred from homology"/>
<dbReference type="PRINTS" id="PR00081">
    <property type="entry name" value="GDHRDH"/>
</dbReference>
<sequence>MDWLFGRSVSFNAKNDVPALDGKVILVTGSNAGLGKQAVLEYTHHNPKTIWLAARNLSTAKAAIDEIQKTVPESSTEIKILELDLTSFKSIKSAAETVTAHSDRLDILMLNAGIMAAPTGVTKDGYEFQFGTNHMGHALLTKLLIPLLDRTAKLPNADVRIVSLASAGYRMAPKAPFPFDDMKSSAENIPPWGRYGVSKLANILYARQLAVRHPQFTVHGFVVYLEECD</sequence>
<gene>
    <name evidence="4" type="ORF">M7I_7707</name>
</gene>
<comment type="caution">
    <text evidence="4">The sequence shown here is derived from an EMBL/GenBank/DDBJ whole genome shotgun (WGS) entry which is preliminary data.</text>
</comment>
<dbReference type="SUPFAM" id="SSF51735">
    <property type="entry name" value="NAD(P)-binding Rossmann-fold domains"/>
    <property type="match status" value="1"/>
</dbReference>